<dbReference type="PANTHER" id="PTHR32089">
    <property type="entry name" value="METHYL-ACCEPTING CHEMOTAXIS PROTEIN MCPB"/>
    <property type="match status" value="1"/>
</dbReference>
<dbReference type="Gene3D" id="3.30.450.20">
    <property type="entry name" value="PAS domain"/>
    <property type="match status" value="1"/>
</dbReference>
<evidence type="ECO:0000313" key="12">
    <source>
        <dbReference type="EMBL" id="SEI51879.1"/>
    </source>
</evidence>
<dbReference type="GO" id="GO:0004888">
    <property type="term" value="F:transmembrane signaling receptor activity"/>
    <property type="evidence" value="ECO:0007669"/>
    <property type="project" value="InterPro"/>
</dbReference>
<dbReference type="RefSeq" id="WP_093308805.1">
    <property type="nucleotide sequence ID" value="NZ_FNYH01000003.1"/>
</dbReference>
<dbReference type="OrthoDB" id="6376221at2"/>
<dbReference type="PROSITE" id="PS50885">
    <property type="entry name" value="HAMP"/>
    <property type="match status" value="1"/>
</dbReference>
<accession>A0A1H6R7R9</accession>
<organism evidence="12 13">
    <name type="scientific">Allopseudospirillum japonicum</name>
    <dbReference type="NCBI Taxonomy" id="64971"/>
    <lineage>
        <taxon>Bacteria</taxon>
        <taxon>Pseudomonadati</taxon>
        <taxon>Pseudomonadota</taxon>
        <taxon>Gammaproteobacteria</taxon>
        <taxon>Oceanospirillales</taxon>
        <taxon>Oceanospirillaceae</taxon>
        <taxon>Allopseudospirillum</taxon>
    </lineage>
</organism>
<dbReference type="SMART" id="SM00283">
    <property type="entry name" value="MA"/>
    <property type="match status" value="1"/>
</dbReference>
<dbReference type="SUPFAM" id="SSF58104">
    <property type="entry name" value="Methyl-accepting chemotaxis protein (MCP) signaling domain"/>
    <property type="match status" value="1"/>
</dbReference>
<evidence type="ECO:0000256" key="6">
    <source>
        <dbReference type="ARBA" id="ARBA00023224"/>
    </source>
</evidence>
<dbReference type="CDD" id="cd11386">
    <property type="entry name" value="MCP_signal"/>
    <property type="match status" value="1"/>
</dbReference>
<dbReference type="Pfam" id="PF00015">
    <property type="entry name" value="MCPsignal"/>
    <property type="match status" value="1"/>
</dbReference>
<dbReference type="InterPro" id="IPR033480">
    <property type="entry name" value="sCache_2"/>
</dbReference>
<evidence type="ECO:0000256" key="2">
    <source>
        <dbReference type="ARBA" id="ARBA00022475"/>
    </source>
</evidence>
<evidence type="ECO:0000259" key="10">
    <source>
        <dbReference type="PROSITE" id="PS50111"/>
    </source>
</evidence>
<dbReference type="GO" id="GO:0006935">
    <property type="term" value="P:chemotaxis"/>
    <property type="evidence" value="ECO:0007669"/>
    <property type="project" value="InterPro"/>
</dbReference>
<dbReference type="SMART" id="SM01049">
    <property type="entry name" value="Cache_2"/>
    <property type="match status" value="1"/>
</dbReference>
<dbReference type="STRING" id="64971.SAMN05421831_103151"/>
<dbReference type="PANTHER" id="PTHR32089:SF119">
    <property type="entry name" value="METHYL-ACCEPTING CHEMOTAXIS PROTEIN CTPL"/>
    <property type="match status" value="1"/>
</dbReference>
<keyword evidence="2" id="KW-1003">Cell membrane</keyword>
<evidence type="ECO:0000259" key="11">
    <source>
        <dbReference type="PROSITE" id="PS50885"/>
    </source>
</evidence>
<keyword evidence="13" id="KW-1185">Reference proteome</keyword>
<keyword evidence="5 9" id="KW-0472">Membrane</keyword>
<dbReference type="Pfam" id="PF08269">
    <property type="entry name" value="dCache_2"/>
    <property type="match status" value="1"/>
</dbReference>
<dbReference type="InterPro" id="IPR004089">
    <property type="entry name" value="MCPsignal_dom"/>
</dbReference>
<dbReference type="PRINTS" id="PR00260">
    <property type="entry name" value="CHEMTRNSDUCR"/>
</dbReference>
<keyword evidence="6 8" id="KW-0807">Transducer</keyword>
<evidence type="ECO:0000256" key="1">
    <source>
        <dbReference type="ARBA" id="ARBA00004651"/>
    </source>
</evidence>
<protein>
    <submittedName>
        <fullName evidence="12">Methyl-accepting chemotaxis protein</fullName>
    </submittedName>
</protein>
<feature type="transmembrane region" description="Helical" evidence="9">
    <location>
        <begin position="194"/>
        <end position="216"/>
    </location>
</feature>
<feature type="transmembrane region" description="Helical" evidence="9">
    <location>
        <begin position="12"/>
        <end position="33"/>
    </location>
</feature>
<evidence type="ECO:0000256" key="3">
    <source>
        <dbReference type="ARBA" id="ARBA00022692"/>
    </source>
</evidence>
<evidence type="ECO:0000256" key="8">
    <source>
        <dbReference type="PROSITE-ProRule" id="PRU00284"/>
    </source>
</evidence>
<gene>
    <name evidence="12" type="ORF">SAMN05421831_103151</name>
</gene>
<dbReference type="InterPro" id="IPR004010">
    <property type="entry name" value="Double_Cache_2"/>
</dbReference>
<evidence type="ECO:0000256" key="9">
    <source>
        <dbReference type="SAM" id="Phobius"/>
    </source>
</evidence>
<evidence type="ECO:0000256" key="4">
    <source>
        <dbReference type="ARBA" id="ARBA00022989"/>
    </source>
</evidence>
<name>A0A1H6R7R9_9GAMM</name>
<comment type="similarity">
    <text evidence="7">Belongs to the methyl-accepting chemotaxis (MCP) protein family.</text>
</comment>
<sequence>MQWILNSAIATRIWGLVLLFALGLLANALVALYTSKHSITEGYQQAASSMVESAWSIPQHFYQQVQAGKLSEQTAKDLALAVITALRFDGNNYVFVHSHDGHAISIAGAPHLNGKDINNLQDPQGIYIVREIRNNAMQGGGFTRYLWPRPDNKEVLMVKSTYSRFFEPWQWVIGSGINTQALETSIAAARNQMLVAVGACLILVMIAAVGLIRSILRPLEATVQAMRELAQGDGDLTRRLPEPRPKELKALTHYFNLFAHHIHEMVQSISQAGQSLSSAAQQLTSSVNTTHEALDQQHTGVSHLMTSVQAVETNSQHMASAITQMTQAVQSSNQDAQEGHQQVKHNLEAMQKIAEDVQQISGSIRNLAQEAANIDTVLEVIQGVAEQTNLLALNAAIEAARAGEQGRGFAVVADEVRTLAQRTQESTTQIQRIIESLQVGADQAVAHIETGSQEVNQVAQRAQQAGNLFAHIQHAFAEMLTANRAIESASHNQNQAVSALHTSTQSIRDLSDQVAEDARQSQAVAASIQALSLQMNQLVAQFKL</sequence>
<dbReference type="EMBL" id="FNYH01000003">
    <property type="protein sequence ID" value="SEI51879.1"/>
    <property type="molecule type" value="Genomic_DNA"/>
</dbReference>
<reference evidence="13" key="1">
    <citation type="submission" date="2016-10" db="EMBL/GenBank/DDBJ databases">
        <authorList>
            <person name="Varghese N."/>
            <person name="Submissions S."/>
        </authorList>
    </citation>
    <scope>NUCLEOTIDE SEQUENCE [LARGE SCALE GENOMIC DNA]</scope>
    <source>
        <strain evidence="13">DSM 7165</strain>
    </source>
</reference>
<dbReference type="GO" id="GO:0005886">
    <property type="term" value="C:plasma membrane"/>
    <property type="evidence" value="ECO:0007669"/>
    <property type="project" value="UniProtKB-SubCell"/>
</dbReference>
<evidence type="ECO:0000313" key="13">
    <source>
        <dbReference type="Proteomes" id="UP000242999"/>
    </source>
</evidence>
<dbReference type="InterPro" id="IPR003660">
    <property type="entry name" value="HAMP_dom"/>
</dbReference>
<dbReference type="SMART" id="SM00304">
    <property type="entry name" value="HAMP"/>
    <property type="match status" value="1"/>
</dbReference>
<dbReference type="Pfam" id="PF00672">
    <property type="entry name" value="HAMP"/>
    <property type="match status" value="1"/>
</dbReference>
<keyword evidence="3 9" id="KW-0812">Transmembrane</keyword>
<dbReference type="Gene3D" id="1.10.287.950">
    <property type="entry name" value="Methyl-accepting chemotaxis protein"/>
    <property type="match status" value="1"/>
</dbReference>
<dbReference type="FunFam" id="1.10.287.950:FF:000001">
    <property type="entry name" value="Methyl-accepting chemotaxis sensory transducer"/>
    <property type="match status" value="1"/>
</dbReference>
<proteinExistence type="inferred from homology"/>
<feature type="domain" description="Methyl-accepting transducer" evidence="10">
    <location>
        <begin position="272"/>
        <end position="508"/>
    </location>
</feature>
<dbReference type="PROSITE" id="PS50111">
    <property type="entry name" value="CHEMOTAXIS_TRANSDUC_2"/>
    <property type="match status" value="1"/>
</dbReference>
<dbReference type="CDD" id="cd06225">
    <property type="entry name" value="HAMP"/>
    <property type="match status" value="1"/>
</dbReference>
<dbReference type="InterPro" id="IPR004090">
    <property type="entry name" value="Chemotax_Me-accpt_rcpt"/>
</dbReference>
<comment type="subcellular location">
    <subcellularLocation>
        <location evidence="1">Cell membrane</location>
        <topology evidence="1">Multi-pass membrane protein</topology>
    </subcellularLocation>
</comment>
<feature type="domain" description="HAMP" evidence="11">
    <location>
        <begin position="213"/>
        <end position="267"/>
    </location>
</feature>
<evidence type="ECO:0000256" key="7">
    <source>
        <dbReference type="ARBA" id="ARBA00029447"/>
    </source>
</evidence>
<dbReference type="Proteomes" id="UP000242999">
    <property type="component" value="Unassembled WGS sequence"/>
</dbReference>
<dbReference type="GO" id="GO:0007165">
    <property type="term" value="P:signal transduction"/>
    <property type="evidence" value="ECO:0007669"/>
    <property type="project" value="UniProtKB-KW"/>
</dbReference>
<evidence type="ECO:0000256" key="5">
    <source>
        <dbReference type="ARBA" id="ARBA00023136"/>
    </source>
</evidence>
<dbReference type="AlphaFoldDB" id="A0A1H6R7R9"/>
<keyword evidence="4 9" id="KW-1133">Transmembrane helix</keyword>